<dbReference type="OrthoDB" id="9773932at2"/>
<dbReference type="SUPFAM" id="SSF55729">
    <property type="entry name" value="Acyl-CoA N-acyltransferases (Nat)"/>
    <property type="match status" value="1"/>
</dbReference>
<evidence type="ECO:0000313" key="3">
    <source>
        <dbReference type="Proteomes" id="UP000282977"/>
    </source>
</evidence>
<name>A0A437J6R1_9SPHN</name>
<reference evidence="2 3" key="1">
    <citation type="submission" date="2019-01" db="EMBL/GenBank/DDBJ databases">
        <authorList>
            <person name="Chen W.-M."/>
        </authorList>
    </citation>
    <scope>NUCLEOTIDE SEQUENCE [LARGE SCALE GENOMIC DNA]</scope>
    <source>
        <strain evidence="2 3">TLA-22</strain>
    </source>
</reference>
<comment type="caution">
    <text evidence="2">The sequence shown here is derived from an EMBL/GenBank/DDBJ whole genome shotgun (WGS) entry which is preliminary data.</text>
</comment>
<evidence type="ECO:0000313" key="2">
    <source>
        <dbReference type="EMBL" id="RVT40686.1"/>
    </source>
</evidence>
<gene>
    <name evidence="2" type="ORF">ENE74_09360</name>
</gene>
<dbReference type="InterPro" id="IPR017469">
    <property type="entry name" value="PEP-CTERM_FemAB-rel"/>
</dbReference>
<keyword evidence="3" id="KW-1185">Reference proteome</keyword>
<organism evidence="2 3">
    <name type="scientific">Sphingobium algorifonticola</name>
    <dbReference type="NCBI Taxonomy" id="2008318"/>
    <lineage>
        <taxon>Bacteria</taxon>
        <taxon>Pseudomonadati</taxon>
        <taxon>Pseudomonadota</taxon>
        <taxon>Alphaproteobacteria</taxon>
        <taxon>Sphingomonadales</taxon>
        <taxon>Sphingomonadaceae</taxon>
        <taxon>Sphingobium</taxon>
    </lineage>
</organism>
<sequence>MTAILEADLDDPATQARIDAYVSAHPEATPFHRRAWLTAIARGTGNQAHMLIAMRGTDVVGLVPLSHIRSRLFGDALVSTGFAVRGGMLADDIAIADCLAEALIPLAARLRCPTLELRGGACPGAGWTRHDDLHLGFKAPLAADTDAQLAIIPRKHRAEVRKGLGNGQLSVSHGRDTALIRAHYHVYANSVRNLGTPVFPRGLFTAVMDSFGDDAEITLVRDGDRPVSAVLTLYHRGVAMPYWGGGIAEARQLRSNELLYFRLMDRARERGCTAFDFGRSKVNSGQAKWKSSWGFDPVPLMSYTRTLSGKPRNIKPDSAEHSRKVDMWKRLPLPVANIVGPWIARGLG</sequence>
<feature type="domain" description="BioF2-like acetyltransferase" evidence="1">
    <location>
        <begin position="155"/>
        <end position="290"/>
    </location>
</feature>
<dbReference type="EMBL" id="RZUL01000003">
    <property type="protein sequence ID" value="RVT40686.1"/>
    <property type="molecule type" value="Genomic_DNA"/>
</dbReference>
<proteinExistence type="predicted"/>
<dbReference type="RefSeq" id="WP_127690686.1">
    <property type="nucleotide sequence ID" value="NZ_RZUL01000003.1"/>
</dbReference>
<dbReference type="NCBIfam" id="TIGR03019">
    <property type="entry name" value="pepcterm_femAB"/>
    <property type="match status" value="1"/>
</dbReference>
<dbReference type="Pfam" id="PF13480">
    <property type="entry name" value="Acetyltransf_6"/>
    <property type="match status" value="1"/>
</dbReference>
<dbReference type="InterPro" id="IPR016181">
    <property type="entry name" value="Acyl_CoA_acyltransferase"/>
</dbReference>
<evidence type="ECO:0000259" key="1">
    <source>
        <dbReference type="Pfam" id="PF13480"/>
    </source>
</evidence>
<dbReference type="Gene3D" id="3.40.630.30">
    <property type="match status" value="1"/>
</dbReference>
<accession>A0A437J6R1</accession>
<protein>
    <submittedName>
        <fullName evidence="2">FemAB family PEP-CTERM system-associated protein</fullName>
    </submittedName>
</protein>
<dbReference type="InterPro" id="IPR038740">
    <property type="entry name" value="BioF2-like_GNAT_dom"/>
</dbReference>
<dbReference type="AlphaFoldDB" id="A0A437J6R1"/>
<dbReference type="Proteomes" id="UP000282977">
    <property type="component" value="Unassembled WGS sequence"/>
</dbReference>